<sequence length="119" mass="13083">MAELRKISGELGDIYISERAIAQICAKVIGEQEGLRTPRQARESSGFLGTITQAVKGDGIEVLKEKDRLIVKMVLFAVYGARIQEAAQKAMKEVKARVRELAGLDIDDVVIEITGIVRE</sequence>
<dbReference type="Pfam" id="PF03780">
    <property type="entry name" value="Asp23"/>
    <property type="match status" value="1"/>
</dbReference>
<comment type="similarity">
    <text evidence="1">Belongs to the asp23 family.</text>
</comment>
<reference evidence="2" key="1">
    <citation type="journal article" date="2005" name="Environ. Microbiol.">
        <title>Genetic and functional properties of uncultivated thermophilic crenarchaeotes from a subsurface gold mine as revealed by analysis of genome fragments.</title>
        <authorList>
            <person name="Nunoura T."/>
            <person name="Hirayama H."/>
            <person name="Takami H."/>
            <person name="Oida H."/>
            <person name="Nishi S."/>
            <person name="Shimamura S."/>
            <person name="Suzuki Y."/>
            <person name="Inagaki F."/>
            <person name="Takai K."/>
            <person name="Nealson K.H."/>
            <person name="Horikoshi K."/>
        </authorList>
    </citation>
    <scope>NUCLEOTIDE SEQUENCE</scope>
</reference>
<reference evidence="2" key="2">
    <citation type="journal article" date="2012" name="PLoS ONE">
        <title>A Deeply Branching Thermophilic Bacterium with an Ancient Acetyl-CoA Pathway Dominates a Subsurface Ecosystem.</title>
        <authorList>
            <person name="Takami H."/>
            <person name="Noguchi H."/>
            <person name="Takaki Y."/>
            <person name="Uchiyama I."/>
            <person name="Toyoda A."/>
            <person name="Nishi S."/>
            <person name="Chee G.-J."/>
            <person name="Arai W."/>
            <person name="Nunoura T."/>
            <person name="Itoh T."/>
            <person name="Hattori M."/>
            <person name="Takai K."/>
        </authorList>
    </citation>
    <scope>NUCLEOTIDE SEQUENCE</scope>
</reference>
<dbReference type="InterPro" id="IPR005531">
    <property type="entry name" value="Asp23"/>
</dbReference>
<organism evidence="2">
    <name type="scientific">uncultured Acetothermia bacterium</name>
    <dbReference type="NCBI Taxonomy" id="236499"/>
    <lineage>
        <taxon>Bacteria</taxon>
        <taxon>Candidatus Bipolaricaulota</taxon>
        <taxon>environmental samples</taxon>
    </lineage>
</organism>
<evidence type="ECO:0000256" key="1">
    <source>
        <dbReference type="ARBA" id="ARBA00005721"/>
    </source>
</evidence>
<gene>
    <name evidence="2" type="ORF">HGMM_F50D11C40</name>
</gene>
<proteinExistence type="inferred from homology"/>
<dbReference type="AlphaFoldDB" id="H5SMP5"/>
<name>H5SMP5_9BACT</name>
<evidence type="ECO:0000313" key="2">
    <source>
        <dbReference type="EMBL" id="BAL57431.1"/>
    </source>
</evidence>
<protein>
    <submittedName>
        <fullName evidence="2">Hypothetical conserved protein</fullName>
    </submittedName>
</protein>
<dbReference type="EMBL" id="AP011775">
    <property type="protein sequence ID" value="BAL57431.1"/>
    <property type="molecule type" value="Genomic_DNA"/>
</dbReference>
<accession>H5SMP5</accession>